<sequence length="180" mass="19501">MRWWSESAHAPVWLLLVRLDHFGVMGPAAGGSLSSPMNVCVPCTIYSHAQASAPTSVHATPQRACDLGRPGDAAPPRSYLLFNFSVVDDRARGGNTVVGHLHALRRCSRRGRTGAGNPRCHGRFPIAFVSPCPGSVARRWSRVPLAQWRCGLESAAASRGGEMTRPPHDTSLIHRAHLKK</sequence>
<accession>A0A0E0HMS1</accession>
<feature type="region of interest" description="Disordered" evidence="1">
    <location>
        <begin position="159"/>
        <end position="180"/>
    </location>
</feature>
<name>A0A0E0HMS1_ORYNI</name>
<dbReference type="AlphaFoldDB" id="A0A0E0HMS1"/>
<dbReference type="Gramene" id="ONIVA06G08740.1">
    <property type="protein sequence ID" value="ONIVA06G08740.1"/>
    <property type="gene ID" value="ONIVA06G08740"/>
</dbReference>
<dbReference type="HOGENOM" id="CLU_1498618_0_0_1"/>
<keyword evidence="2" id="KW-0732">Signal</keyword>
<evidence type="ECO:0000313" key="4">
    <source>
        <dbReference type="Proteomes" id="UP000006591"/>
    </source>
</evidence>
<organism evidence="3">
    <name type="scientific">Oryza nivara</name>
    <name type="common">Indian wild rice</name>
    <name type="synonym">Oryza sativa f. spontanea</name>
    <dbReference type="NCBI Taxonomy" id="4536"/>
    <lineage>
        <taxon>Eukaryota</taxon>
        <taxon>Viridiplantae</taxon>
        <taxon>Streptophyta</taxon>
        <taxon>Embryophyta</taxon>
        <taxon>Tracheophyta</taxon>
        <taxon>Spermatophyta</taxon>
        <taxon>Magnoliopsida</taxon>
        <taxon>Liliopsida</taxon>
        <taxon>Poales</taxon>
        <taxon>Poaceae</taxon>
        <taxon>BOP clade</taxon>
        <taxon>Oryzoideae</taxon>
        <taxon>Oryzeae</taxon>
        <taxon>Oryzinae</taxon>
        <taxon>Oryza</taxon>
    </lineage>
</organism>
<feature type="chain" id="PRO_5002361773" description="Secreted protein" evidence="2">
    <location>
        <begin position="31"/>
        <end position="180"/>
    </location>
</feature>
<protein>
    <recommendedName>
        <fullName evidence="5">Secreted protein</fullName>
    </recommendedName>
</protein>
<evidence type="ECO:0000256" key="1">
    <source>
        <dbReference type="SAM" id="MobiDB-lite"/>
    </source>
</evidence>
<reference evidence="3" key="1">
    <citation type="submission" date="2015-04" db="UniProtKB">
        <authorList>
            <consortium name="EnsemblPlants"/>
        </authorList>
    </citation>
    <scope>IDENTIFICATION</scope>
    <source>
        <strain evidence="3">SL10</strain>
    </source>
</reference>
<reference evidence="3" key="2">
    <citation type="submission" date="2018-04" db="EMBL/GenBank/DDBJ databases">
        <title>OnivRS2 (Oryza nivara Reference Sequence Version 2).</title>
        <authorList>
            <person name="Zhang J."/>
            <person name="Kudrna D."/>
            <person name="Lee S."/>
            <person name="Talag J."/>
            <person name="Rajasekar S."/>
            <person name="Welchert J."/>
            <person name="Hsing Y.-I."/>
            <person name="Wing R.A."/>
        </authorList>
    </citation>
    <scope>NUCLEOTIDE SEQUENCE [LARGE SCALE GENOMIC DNA]</scope>
    <source>
        <strain evidence="3">SL10</strain>
    </source>
</reference>
<feature type="signal peptide" evidence="2">
    <location>
        <begin position="1"/>
        <end position="30"/>
    </location>
</feature>
<dbReference type="EnsemblPlants" id="ONIVA06G08740.1">
    <property type="protein sequence ID" value="ONIVA06G08740.1"/>
    <property type="gene ID" value="ONIVA06G08740"/>
</dbReference>
<evidence type="ECO:0000313" key="3">
    <source>
        <dbReference type="EnsemblPlants" id="ONIVA06G08740.1"/>
    </source>
</evidence>
<proteinExistence type="predicted"/>
<evidence type="ECO:0000256" key="2">
    <source>
        <dbReference type="SAM" id="SignalP"/>
    </source>
</evidence>
<keyword evidence="4" id="KW-1185">Reference proteome</keyword>
<evidence type="ECO:0008006" key="5">
    <source>
        <dbReference type="Google" id="ProtNLM"/>
    </source>
</evidence>
<dbReference type="Proteomes" id="UP000006591">
    <property type="component" value="Chromosome 6"/>
</dbReference>